<evidence type="ECO:0000256" key="2">
    <source>
        <dbReference type="ARBA" id="ARBA00004496"/>
    </source>
</evidence>
<gene>
    <name evidence="9" type="ORF">RGQ29_017127</name>
</gene>
<evidence type="ECO:0008006" key="11">
    <source>
        <dbReference type="Google" id="ProtNLM"/>
    </source>
</evidence>
<keyword evidence="10" id="KW-1185">Reference proteome</keyword>
<proteinExistence type="predicted"/>
<dbReference type="PANTHER" id="PTHR46898">
    <property type="entry name" value="SENESCENCE-ASSOCIATED CARBOXYLESTERASE 101"/>
    <property type="match status" value="1"/>
</dbReference>
<sequence>MSKTQLYSSGLELAKFVVALDILHDAWTVIWSLYTEISQNEGPSSFVRFKVYELPNYTIIAFFTWPSSSKDSVQGEGGGNLVSSSTFKGSFPFFDFLCPRPKYPDNQKNKPKDDPSFSINETAFQLFQSIFGVLPKFEIDNSKQLIITGNSLGGSVATLFTLSLLEKFNFSKTEGPLCITFGSPLIGDENLQEAISKYAAWNSRFLHVVSDQDLVPRVLINGYQPFGTFLFCSKLGCSCFEDHQTILELLIATNSGTPENEDPNKVFESYGTFVKDLNRKVICKDTTDNESLIDWTTTLLRAGIITQLAAIGLVQSQPLQNVDINIIIAKTEKREKVMAISNKKAFDPTKGLNEIKVYMAYLEQYKKLSKDKGIGYYDRYKLENRIGMATTDMDLLKFKKFLTCYWEEMVDQAEKRPQTVGHSLRTRSLFGGTNYRRMIEPLDIAEYYNKGLKDYINKGRSKQYIQLEQWLKENEKPSPSSVPNELKKQNVASSLTEDSCFWAHVEEAIISCKLLSTGESSDEEKDSAKKELIEFEKYVFDLMKNYAVSSEIFLPGSSFMTWWGGYREITGASYSSSLTNLLKDDNNYEAYANGSLKFPLNFV</sequence>
<dbReference type="InterPro" id="IPR041266">
    <property type="entry name" value="EDS1_EP"/>
</dbReference>
<reference evidence="9 10" key="1">
    <citation type="journal article" date="2023" name="G3 (Bethesda)">
        <title>A haplotype-resolved chromosome-scale genome for Quercus rubra L. provides insights into the genetics of adaptive traits for red oak species.</title>
        <authorList>
            <person name="Kapoor B."/>
            <person name="Jenkins J."/>
            <person name="Schmutz J."/>
            <person name="Zhebentyayeva T."/>
            <person name="Kuelheim C."/>
            <person name="Coggeshall M."/>
            <person name="Heim C."/>
            <person name="Lasky J.R."/>
            <person name="Leites L."/>
            <person name="Islam-Faridi N."/>
            <person name="Romero-Severson J."/>
            <person name="DeLeo V.L."/>
            <person name="Lucas S.M."/>
            <person name="Lazic D."/>
            <person name="Gailing O."/>
            <person name="Carlson J."/>
            <person name="Staton M."/>
        </authorList>
    </citation>
    <scope>NUCLEOTIDE SEQUENCE [LARGE SCALE GENOMIC DNA]</scope>
    <source>
        <strain evidence="9">Pseudo-F2</strain>
    </source>
</reference>
<comment type="subcellular location">
    <subcellularLocation>
        <location evidence="2">Cytoplasm</location>
    </subcellularLocation>
    <subcellularLocation>
        <location evidence="1">Nucleus</location>
    </subcellularLocation>
</comment>
<dbReference type="InterPro" id="IPR029058">
    <property type="entry name" value="AB_hydrolase_fold"/>
</dbReference>
<dbReference type="InterPro" id="IPR002921">
    <property type="entry name" value="Fungal_lipase-type"/>
</dbReference>
<dbReference type="Gene3D" id="3.40.50.1820">
    <property type="entry name" value="alpha/beta hydrolase"/>
    <property type="match status" value="1"/>
</dbReference>
<protein>
    <recommendedName>
        <fullName evidence="11">Senescence-associated carboxylesterase 101</fullName>
    </recommendedName>
</protein>
<dbReference type="InterPro" id="IPR044603">
    <property type="entry name" value="SAG101-like"/>
</dbReference>
<organism evidence="9 10">
    <name type="scientific">Quercus rubra</name>
    <name type="common">Northern red oak</name>
    <name type="synonym">Quercus borealis</name>
    <dbReference type="NCBI Taxonomy" id="3512"/>
    <lineage>
        <taxon>Eukaryota</taxon>
        <taxon>Viridiplantae</taxon>
        <taxon>Streptophyta</taxon>
        <taxon>Embryophyta</taxon>
        <taxon>Tracheophyta</taxon>
        <taxon>Spermatophyta</taxon>
        <taxon>Magnoliopsida</taxon>
        <taxon>eudicotyledons</taxon>
        <taxon>Gunneridae</taxon>
        <taxon>Pentapetalae</taxon>
        <taxon>rosids</taxon>
        <taxon>fabids</taxon>
        <taxon>Fagales</taxon>
        <taxon>Fagaceae</taxon>
        <taxon>Quercus</taxon>
    </lineage>
</organism>
<feature type="domain" description="EDS1 EP" evidence="8">
    <location>
        <begin position="361"/>
        <end position="580"/>
    </location>
</feature>
<dbReference type="GO" id="GO:0052689">
    <property type="term" value="F:carboxylic ester hydrolase activity"/>
    <property type="evidence" value="ECO:0007669"/>
    <property type="project" value="InterPro"/>
</dbReference>
<dbReference type="GO" id="GO:0005634">
    <property type="term" value="C:nucleus"/>
    <property type="evidence" value="ECO:0007669"/>
    <property type="project" value="UniProtKB-SubCell"/>
</dbReference>
<keyword evidence="5" id="KW-0611">Plant defense</keyword>
<comment type="caution">
    <text evidence="9">The sequence shown here is derived from an EMBL/GenBank/DDBJ whole genome shotgun (WGS) entry which is preliminary data.</text>
</comment>
<dbReference type="Proteomes" id="UP001324115">
    <property type="component" value="Unassembled WGS sequence"/>
</dbReference>
<keyword evidence="4" id="KW-0378">Hydrolase</keyword>
<dbReference type="GO" id="GO:0006629">
    <property type="term" value="P:lipid metabolic process"/>
    <property type="evidence" value="ECO:0007669"/>
    <property type="project" value="InterPro"/>
</dbReference>
<feature type="domain" description="Fungal lipase-type" evidence="7">
    <location>
        <begin position="142"/>
        <end position="218"/>
    </location>
</feature>
<evidence type="ECO:0000256" key="3">
    <source>
        <dbReference type="ARBA" id="ARBA00022490"/>
    </source>
</evidence>
<dbReference type="GO" id="GO:0006952">
    <property type="term" value="P:defense response"/>
    <property type="evidence" value="ECO:0007669"/>
    <property type="project" value="UniProtKB-KW"/>
</dbReference>
<evidence type="ECO:0000256" key="5">
    <source>
        <dbReference type="ARBA" id="ARBA00022821"/>
    </source>
</evidence>
<dbReference type="GO" id="GO:0005737">
    <property type="term" value="C:cytoplasm"/>
    <property type="evidence" value="ECO:0007669"/>
    <property type="project" value="UniProtKB-SubCell"/>
</dbReference>
<evidence type="ECO:0000259" key="7">
    <source>
        <dbReference type="Pfam" id="PF01764"/>
    </source>
</evidence>
<keyword evidence="3" id="KW-0963">Cytoplasm</keyword>
<dbReference type="PANTHER" id="PTHR46898:SF3">
    <property type="entry name" value="FUNGAL LIPASE-LIKE DOMAIN-CONTAINING PROTEIN"/>
    <property type="match status" value="1"/>
</dbReference>
<dbReference type="SUPFAM" id="SSF53474">
    <property type="entry name" value="alpha/beta-Hydrolases"/>
    <property type="match status" value="1"/>
</dbReference>
<accession>A0AAN7FGA6</accession>
<name>A0AAN7FGA6_QUERU</name>
<evidence type="ECO:0000259" key="8">
    <source>
        <dbReference type="Pfam" id="PF18117"/>
    </source>
</evidence>
<dbReference type="AlphaFoldDB" id="A0AAN7FGA6"/>
<dbReference type="Pfam" id="PF01764">
    <property type="entry name" value="Lipase_3"/>
    <property type="match status" value="1"/>
</dbReference>
<evidence type="ECO:0000256" key="1">
    <source>
        <dbReference type="ARBA" id="ARBA00004123"/>
    </source>
</evidence>
<evidence type="ECO:0000256" key="4">
    <source>
        <dbReference type="ARBA" id="ARBA00022801"/>
    </source>
</evidence>
<dbReference type="Pfam" id="PF18117">
    <property type="entry name" value="EDS1_EP"/>
    <property type="match status" value="1"/>
</dbReference>
<keyword evidence="6" id="KW-0539">Nucleus</keyword>
<dbReference type="EMBL" id="JAXUIC010000004">
    <property type="protein sequence ID" value="KAK4592845.1"/>
    <property type="molecule type" value="Genomic_DNA"/>
</dbReference>
<evidence type="ECO:0000313" key="9">
    <source>
        <dbReference type="EMBL" id="KAK4592845.1"/>
    </source>
</evidence>
<evidence type="ECO:0000313" key="10">
    <source>
        <dbReference type="Proteomes" id="UP001324115"/>
    </source>
</evidence>
<evidence type="ECO:0000256" key="6">
    <source>
        <dbReference type="ARBA" id="ARBA00023242"/>
    </source>
</evidence>